<dbReference type="AlphaFoldDB" id="A0A3P8KLY2"/>
<evidence type="ECO:0000313" key="4">
    <source>
        <dbReference type="Proteomes" id="UP000274346"/>
    </source>
</evidence>
<dbReference type="InterPro" id="IPR036291">
    <property type="entry name" value="NAD(P)-bd_dom_sf"/>
</dbReference>
<evidence type="ECO:0000259" key="2">
    <source>
        <dbReference type="Pfam" id="PF01370"/>
    </source>
</evidence>
<gene>
    <name evidence="3" type="ORF">NCTC13098_04113</name>
</gene>
<dbReference type="CDD" id="cd05262">
    <property type="entry name" value="SDR_a7"/>
    <property type="match status" value="1"/>
</dbReference>
<dbReference type="GO" id="GO:0005737">
    <property type="term" value="C:cytoplasm"/>
    <property type="evidence" value="ECO:0007669"/>
    <property type="project" value="TreeGrafter"/>
</dbReference>
<feature type="domain" description="NAD-dependent epimerase/dehydratase" evidence="2">
    <location>
        <begin position="3"/>
        <end position="217"/>
    </location>
</feature>
<dbReference type="Gene3D" id="3.40.50.720">
    <property type="entry name" value="NAD(P)-binding Rossmann-like Domain"/>
    <property type="match status" value="1"/>
</dbReference>
<proteinExistence type="predicted"/>
<accession>A0A3P8KLY2</accession>
<evidence type="ECO:0000256" key="1">
    <source>
        <dbReference type="SAM" id="MobiDB-lite"/>
    </source>
</evidence>
<dbReference type="Proteomes" id="UP000274346">
    <property type="component" value="Chromosome"/>
</dbReference>
<dbReference type="SUPFAM" id="SSF51735">
    <property type="entry name" value="NAD(P)-binding Rossmann-fold domains"/>
    <property type="match status" value="1"/>
</dbReference>
<evidence type="ECO:0000313" key="3">
    <source>
        <dbReference type="EMBL" id="VDR27741.1"/>
    </source>
</evidence>
<organism evidence="3 4">
    <name type="scientific">Raoultella terrigena</name>
    <name type="common">Klebsiella terrigena</name>
    <dbReference type="NCBI Taxonomy" id="577"/>
    <lineage>
        <taxon>Bacteria</taxon>
        <taxon>Pseudomonadati</taxon>
        <taxon>Pseudomonadota</taxon>
        <taxon>Gammaproteobacteria</taxon>
        <taxon>Enterobacterales</taxon>
        <taxon>Enterobacteriaceae</taxon>
        <taxon>Klebsiella/Raoultella group</taxon>
        <taxon>Raoultella</taxon>
    </lineage>
</organism>
<dbReference type="GO" id="GO:0004029">
    <property type="term" value="F:aldehyde dehydrogenase (NAD+) activity"/>
    <property type="evidence" value="ECO:0007669"/>
    <property type="project" value="TreeGrafter"/>
</dbReference>
<dbReference type="KEGG" id="rtg:NCTC13098_04113"/>
<protein>
    <submittedName>
        <fullName evidence="3">NADH-flavin reductase</fullName>
    </submittedName>
</protein>
<name>A0A3P8KLY2_RAOTE</name>
<dbReference type="EMBL" id="LR131271">
    <property type="protein sequence ID" value="VDR27741.1"/>
    <property type="molecule type" value="Genomic_DNA"/>
</dbReference>
<reference evidence="3 4" key="1">
    <citation type="submission" date="2018-12" db="EMBL/GenBank/DDBJ databases">
        <authorList>
            <consortium name="Pathogen Informatics"/>
        </authorList>
    </citation>
    <scope>NUCLEOTIDE SEQUENCE [LARGE SCALE GENOMIC DNA]</scope>
    <source>
        <strain evidence="3 4">NCTC13098</strain>
    </source>
</reference>
<feature type="region of interest" description="Disordered" evidence="1">
    <location>
        <begin position="114"/>
        <end position="135"/>
    </location>
</feature>
<dbReference type="PANTHER" id="PTHR48079:SF6">
    <property type="entry name" value="NAD(P)-BINDING DOMAIN-CONTAINING PROTEIN-RELATED"/>
    <property type="match status" value="1"/>
</dbReference>
<dbReference type="InterPro" id="IPR001509">
    <property type="entry name" value="Epimerase_deHydtase"/>
</dbReference>
<dbReference type="InterPro" id="IPR051783">
    <property type="entry name" value="NAD(P)-dependent_oxidoreduct"/>
</dbReference>
<sequence length="301" mass="32235">MRIFLTGATGFIGSRILKELQAAGHQVIGLARSDASAAALKAAGAEVQPGTLEEPETLLAAVSAADAVIHTAFDHDFSRFVANCEKDRRVILAIGNALSGRQCPLIITSGTAMGDADDGEPASESNFNPGHPNPRVASELAGNQLLDAGVDVRVVRLPQVHDTVRQGLLTYYIQQAAEKGVAAIVGEGNNCWSAGHIDDVARLYLRVLERGEKGRRYHAVDEEAVPSRLIADVVAEKLGIPLKSLSAEQSVAHFGWFSAFANMDLRATSALTRQQLGWQPQGPTLLDDLNNMDYRCVTTSR</sequence>
<dbReference type="Pfam" id="PF01370">
    <property type="entry name" value="Epimerase"/>
    <property type="match status" value="1"/>
</dbReference>
<dbReference type="PANTHER" id="PTHR48079">
    <property type="entry name" value="PROTEIN YEEZ"/>
    <property type="match status" value="1"/>
</dbReference>